<organism evidence="1 2">
    <name type="scientific">Silvanigrella paludirubra</name>
    <dbReference type="NCBI Taxonomy" id="2499159"/>
    <lineage>
        <taxon>Bacteria</taxon>
        <taxon>Pseudomonadati</taxon>
        <taxon>Bdellovibrionota</taxon>
        <taxon>Oligoflexia</taxon>
        <taxon>Silvanigrellales</taxon>
        <taxon>Silvanigrellaceae</taxon>
        <taxon>Silvanigrella</taxon>
    </lineage>
</organism>
<accession>A0A6N6VVZ9</accession>
<gene>
    <name evidence="1" type="ORF">GCL60_02485</name>
</gene>
<proteinExistence type="predicted"/>
<dbReference type="OrthoDB" id="21561at2"/>
<dbReference type="InterPro" id="IPR032710">
    <property type="entry name" value="NTF2-like_dom_sf"/>
</dbReference>
<dbReference type="Gene3D" id="3.10.450.50">
    <property type="match status" value="1"/>
</dbReference>
<comment type="caution">
    <text evidence="1">The sequence shown here is derived from an EMBL/GenBank/DDBJ whole genome shotgun (WGS) entry which is preliminary data.</text>
</comment>
<evidence type="ECO:0000313" key="1">
    <source>
        <dbReference type="EMBL" id="KAB8040815.1"/>
    </source>
</evidence>
<protein>
    <recommendedName>
        <fullName evidence="3">SnoaL-like domain-containing protein</fullName>
    </recommendedName>
</protein>
<dbReference type="Proteomes" id="UP000437748">
    <property type="component" value="Unassembled WGS sequence"/>
</dbReference>
<dbReference type="SUPFAM" id="SSF54427">
    <property type="entry name" value="NTF2-like"/>
    <property type="match status" value="1"/>
</dbReference>
<reference evidence="1 2" key="1">
    <citation type="submission" date="2019-10" db="EMBL/GenBank/DDBJ databases">
        <title>New species of Slilvanegrellaceae.</title>
        <authorList>
            <person name="Pitt A."/>
            <person name="Hahn M.W."/>
        </authorList>
    </citation>
    <scope>NUCLEOTIDE SEQUENCE [LARGE SCALE GENOMIC DNA]</scope>
    <source>
        <strain evidence="1 2">SP-Ram-0.45-NSY-1</strain>
    </source>
</reference>
<sequence length="125" mass="14443">MNEKILSLALGYYKSMSEKNIPELKQYLHPNVQVISPLATVTGIQSVLEASKGFVQIFKSLTIKSQFISNNQIMLVMDLDCPEPIGFFRSAVMMTFLDNLIIRNELFYDTRPLEKYKEKIFSREI</sequence>
<dbReference type="EMBL" id="WFLM01000001">
    <property type="protein sequence ID" value="KAB8040815.1"/>
    <property type="molecule type" value="Genomic_DNA"/>
</dbReference>
<name>A0A6N6VVZ9_9BACT</name>
<dbReference type="RefSeq" id="WP_153418332.1">
    <property type="nucleotide sequence ID" value="NZ_WFLM01000001.1"/>
</dbReference>
<dbReference type="AlphaFoldDB" id="A0A6N6VVZ9"/>
<keyword evidence="2" id="KW-1185">Reference proteome</keyword>
<evidence type="ECO:0008006" key="3">
    <source>
        <dbReference type="Google" id="ProtNLM"/>
    </source>
</evidence>
<evidence type="ECO:0000313" key="2">
    <source>
        <dbReference type="Proteomes" id="UP000437748"/>
    </source>
</evidence>